<dbReference type="AlphaFoldDB" id="A0AAV1R7E4"/>
<reference evidence="1 2" key="1">
    <citation type="submission" date="2024-01" db="EMBL/GenBank/DDBJ databases">
        <authorList>
            <person name="Waweru B."/>
        </authorList>
    </citation>
    <scope>NUCLEOTIDE SEQUENCE [LARGE SCALE GENOMIC DNA]</scope>
</reference>
<name>A0AAV1R7E4_9ROSI</name>
<dbReference type="EMBL" id="CAWUPB010000903">
    <property type="protein sequence ID" value="CAK7328850.1"/>
    <property type="molecule type" value="Genomic_DNA"/>
</dbReference>
<dbReference type="Proteomes" id="UP001314170">
    <property type="component" value="Unassembled WGS sequence"/>
</dbReference>
<organism evidence="1 2">
    <name type="scientific">Dovyalis caffra</name>
    <dbReference type="NCBI Taxonomy" id="77055"/>
    <lineage>
        <taxon>Eukaryota</taxon>
        <taxon>Viridiplantae</taxon>
        <taxon>Streptophyta</taxon>
        <taxon>Embryophyta</taxon>
        <taxon>Tracheophyta</taxon>
        <taxon>Spermatophyta</taxon>
        <taxon>Magnoliopsida</taxon>
        <taxon>eudicotyledons</taxon>
        <taxon>Gunneridae</taxon>
        <taxon>Pentapetalae</taxon>
        <taxon>rosids</taxon>
        <taxon>fabids</taxon>
        <taxon>Malpighiales</taxon>
        <taxon>Salicaceae</taxon>
        <taxon>Flacourtieae</taxon>
        <taxon>Dovyalis</taxon>
    </lineage>
</organism>
<proteinExistence type="predicted"/>
<comment type="caution">
    <text evidence="1">The sequence shown here is derived from an EMBL/GenBank/DDBJ whole genome shotgun (WGS) entry which is preliminary data.</text>
</comment>
<accession>A0AAV1R7E4</accession>
<evidence type="ECO:0000313" key="1">
    <source>
        <dbReference type="EMBL" id="CAK7328850.1"/>
    </source>
</evidence>
<gene>
    <name evidence="1" type="ORF">DCAF_LOCUS6593</name>
</gene>
<sequence>RAMDRWYRFKKLKKVLNGCLWREVVMEKGDITMIKRDHVRSIKLFGRFKEQLQKP</sequence>
<feature type="non-terminal residue" evidence="1">
    <location>
        <position position="1"/>
    </location>
</feature>
<keyword evidence="2" id="KW-1185">Reference proteome</keyword>
<protein>
    <submittedName>
        <fullName evidence="1">Uncharacterized protein</fullName>
    </submittedName>
</protein>
<evidence type="ECO:0000313" key="2">
    <source>
        <dbReference type="Proteomes" id="UP001314170"/>
    </source>
</evidence>